<feature type="compositionally biased region" description="Basic and acidic residues" evidence="14">
    <location>
        <begin position="247"/>
        <end position="264"/>
    </location>
</feature>
<dbReference type="SMART" id="SM00175">
    <property type="entry name" value="RAB"/>
    <property type="match status" value="1"/>
</dbReference>
<evidence type="ECO:0000256" key="9">
    <source>
        <dbReference type="ARBA" id="ARBA00023136"/>
    </source>
</evidence>
<proteinExistence type="inferred from homology"/>
<keyword evidence="11" id="KW-0636">Prenylation</keyword>
<reference evidence="15" key="1">
    <citation type="submission" date="2014-02" db="EMBL/GenBank/DDBJ databases">
        <authorList>
            <person name="Genoscope - CEA"/>
        </authorList>
    </citation>
    <scope>NUCLEOTIDE SEQUENCE</scope>
    <source>
        <strain evidence="15">LS3</strain>
    </source>
</reference>
<evidence type="ECO:0000256" key="10">
    <source>
        <dbReference type="ARBA" id="ARBA00023288"/>
    </source>
</evidence>
<evidence type="ECO:0000256" key="8">
    <source>
        <dbReference type="ARBA" id="ARBA00023134"/>
    </source>
</evidence>
<comment type="catalytic activity">
    <reaction evidence="12">
        <text>GTP + H2O = GDP + phosphate + H(+)</text>
        <dbReference type="Rhea" id="RHEA:19669"/>
        <dbReference type="ChEBI" id="CHEBI:15377"/>
        <dbReference type="ChEBI" id="CHEBI:15378"/>
        <dbReference type="ChEBI" id="CHEBI:37565"/>
        <dbReference type="ChEBI" id="CHEBI:43474"/>
        <dbReference type="ChEBI" id="CHEBI:58189"/>
        <dbReference type="EC" id="3.6.5.2"/>
    </reaction>
</comment>
<evidence type="ECO:0000256" key="1">
    <source>
        <dbReference type="ARBA" id="ARBA00004342"/>
    </source>
</evidence>
<keyword evidence="7" id="KW-0378">Hydrolase</keyword>
<comment type="subcellular location">
    <subcellularLocation>
        <location evidence="1">Cell membrane</location>
        <topology evidence="1">Lipid-anchor</topology>
        <orientation evidence="1">Cytoplasmic side</orientation>
    </subcellularLocation>
</comment>
<dbReference type="Pfam" id="PF00071">
    <property type="entry name" value="Ras"/>
    <property type="match status" value="1"/>
</dbReference>
<dbReference type="SMART" id="SM00173">
    <property type="entry name" value="RAS"/>
    <property type="match status" value="1"/>
</dbReference>
<feature type="compositionally biased region" description="Basic residues" evidence="14">
    <location>
        <begin position="225"/>
        <end position="239"/>
    </location>
</feature>
<comment type="similarity">
    <text evidence="2">Belongs to the small GTPase superfamily. Ras family.</text>
</comment>
<dbReference type="Gene3D" id="3.40.50.300">
    <property type="entry name" value="P-loop containing nucleotide triphosphate hydrolases"/>
    <property type="match status" value="1"/>
</dbReference>
<name>A0A060TBW5_BLAAD</name>
<keyword evidence="8" id="KW-0342">GTP-binding</keyword>
<dbReference type="NCBIfam" id="TIGR00231">
    <property type="entry name" value="small_GTP"/>
    <property type="match status" value="1"/>
</dbReference>
<evidence type="ECO:0000256" key="5">
    <source>
        <dbReference type="ARBA" id="ARBA00022481"/>
    </source>
</evidence>
<dbReference type="FunFam" id="3.40.50.300:FF:000631">
    <property type="entry name" value="Ras small monomeric GTPase"/>
    <property type="match status" value="1"/>
</dbReference>
<accession>A0A060TBW5</accession>
<dbReference type="GO" id="GO:0005886">
    <property type="term" value="C:plasma membrane"/>
    <property type="evidence" value="ECO:0007669"/>
    <property type="project" value="UniProtKB-SubCell"/>
</dbReference>
<dbReference type="SMART" id="SM00174">
    <property type="entry name" value="RHO"/>
    <property type="match status" value="1"/>
</dbReference>
<evidence type="ECO:0000256" key="6">
    <source>
        <dbReference type="ARBA" id="ARBA00022741"/>
    </source>
</evidence>
<protein>
    <recommendedName>
        <fullName evidence="13">Ras-related protein RSR1</fullName>
        <ecNumber evidence="3">3.6.5.2</ecNumber>
    </recommendedName>
</protein>
<organism evidence="15">
    <name type="scientific">Blastobotrys adeninivorans</name>
    <name type="common">Yeast</name>
    <name type="synonym">Arxula adeninivorans</name>
    <dbReference type="NCBI Taxonomy" id="409370"/>
    <lineage>
        <taxon>Eukaryota</taxon>
        <taxon>Fungi</taxon>
        <taxon>Dikarya</taxon>
        <taxon>Ascomycota</taxon>
        <taxon>Saccharomycotina</taxon>
        <taxon>Dipodascomycetes</taxon>
        <taxon>Dipodascales</taxon>
        <taxon>Trichomonascaceae</taxon>
        <taxon>Blastobotrys</taxon>
    </lineage>
</organism>
<evidence type="ECO:0000256" key="14">
    <source>
        <dbReference type="SAM" id="MobiDB-lite"/>
    </source>
</evidence>
<reference evidence="15" key="2">
    <citation type="submission" date="2014-06" db="EMBL/GenBank/DDBJ databases">
        <title>The complete genome of Blastobotrys (Arxula) adeninivorans LS3 - a yeast of biotechnological interest.</title>
        <authorList>
            <person name="Kunze G."/>
            <person name="Gaillardin C."/>
            <person name="Czernicka M."/>
            <person name="Durrens P."/>
            <person name="Martin T."/>
            <person name="Boer E."/>
            <person name="Gabaldon T."/>
            <person name="Cruz J."/>
            <person name="Talla E."/>
            <person name="Marck C."/>
            <person name="Goffeau A."/>
            <person name="Barbe V."/>
            <person name="Baret P."/>
            <person name="Baronian K."/>
            <person name="Beier S."/>
            <person name="Bleykasten C."/>
            <person name="Bode R."/>
            <person name="Casaregola S."/>
            <person name="Despons L."/>
            <person name="Fairhead C."/>
            <person name="Giersberg M."/>
            <person name="Gierski P."/>
            <person name="Hahnel U."/>
            <person name="Hartmann A."/>
            <person name="Jankowska D."/>
            <person name="Jubin C."/>
            <person name="Jung P."/>
            <person name="Lafontaine I."/>
            <person name="Leh-Louis V."/>
            <person name="Lemaire M."/>
            <person name="Marcet-Houben M."/>
            <person name="Mascher M."/>
            <person name="Morel G."/>
            <person name="Richard G.-F."/>
            <person name="Riechen J."/>
            <person name="Sacerdot C."/>
            <person name="Sarkar A."/>
            <person name="Savel G."/>
            <person name="Schacherer J."/>
            <person name="Sherman D."/>
            <person name="Straub M.-L."/>
            <person name="Stein N."/>
            <person name="Thierry A."/>
            <person name="Trautwein-Schult A."/>
            <person name="Westhof E."/>
            <person name="Worch S."/>
            <person name="Dujon B."/>
            <person name="Souciet J.-L."/>
            <person name="Wincker P."/>
            <person name="Scholz U."/>
            <person name="Neuveglise N."/>
        </authorList>
    </citation>
    <scope>NUCLEOTIDE SEQUENCE</scope>
    <source>
        <strain evidence="15">LS3</strain>
    </source>
</reference>
<evidence type="ECO:0000256" key="13">
    <source>
        <dbReference type="ARBA" id="ARBA00072720"/>
    </source>
</evidence>
<evidence type="ECO:0000256" key="4">
    <source>
        <dbReference type="ARBA" id="ARBA00022475"/>
    </source>
</evidence>
<keyword evidence="5" id="KW-0488">Methylation</keyword>
<evidence type="ECO:0000256" key="7">
    <source>
        <dbReference type="ARBA" id="ARBA00022801"/>
    </source>
</evidence>
<dbReference type="AlphaFoldDB" id="A0A060TBW5"/>
<dbReference type="InterPro" id="IPR041841">
    <property type="entry name" value="Rsr1"/>
</dbReference>
<evidence type="ECO:0000256" key="11">
    <source>
        <dbReference type="ARBA" id="ARBA00023289"/>
    </source>
</evidence>
<keyword evidence="10" id="KW-0449">Lipoprotein</keyword>
<feature type="compositionally biased region" description="Low complexity" evidence="14">
    <location>
        <begin position="195"/>
        <end position="209"/>
    </location>
</feature>
<dbReference type="InterPro" id="IPR027417">
    <property type="entry name" value="P-loop_NTPase"/>
</dbReference>
<evidence type="ECO:0000313" key="15">
    <source>
        <dbReference type="EMBL" id="CDP38585.1"/>
    </source>
</evidence>
<dbReference type="EC" id="3.6.5.2" evidence="3"/>
<evidence type="ECO:0000256" key="3">
    <source>
        <dbReference type="ARBA" id="ARBA00011984"/>
    </source>
</evidence>
<dbReference type="GO" id="GO:0003925">
    <property type="term" value="F:G protein activity"/>
    <property type="evidence" value="ECO:0007669"/>
    <property type="project" value="UniProtKB-EC"/>
</dbReference>
<dbReference type="PhylomeDB" id="A0A060TBW5"/>
<keyword evidence="4" id="KW-1003">Cell membrane</keyword>
<feature type="region of interest" description="Disordered" evidence="14">
    <location>
        <begin position="190"/>
        <end position="264"/>
    </location>
</feature>
<dbReference type="GO" id="GO:0005525">
    <property type="term" value="F:GTP binding"/>
    <property type="evidence" value="ECO:0007669"/>
    <property type="project" value="UniProtKB-KW"/>
</dbReference>
<dbReference type="InterPro" id="IPR005225">
    <property type="entry name" value="Small_GTP-bd"/>
</dbReference>
<evidence type="ECO:0000256" key="12">
    <source>
        <dbReference type="ARBA" id="ARBA00048098"/>
    </source>
</evidence>
<dbReference type="InterPro" id="IPR001806">
    <property type="entry name" value="Small_GTPase"/>
</dbReference>
<dbReference type="GO" id="GO:0007165">
    <property type="term" value="P:signal transduction"/>
    <property type="evidence" value="ECO:0007669"/>
    <property type="project" value="InterPro"/>
</dbReference>
<dbReference type="SUPFAM" id="SSF52540">
    <property type="entry name" value="P-loop containing nucleoside triphosphate hydrolases"/>
    <property type="match status" value="1"/>
</dbReference>
<dbReference type="PANTHER" id="PTHR24070">
    <property type="entry name" value="RAS, DI-RAS, AND RHEB FAMILY MEMBERS OF SMALL GTPASE SUPERFAMILY"/>
    <property type="match status" value="1"/>
</dbReference>
<dbReference type="InterPro" id="IPR020849">
    <property type="entry name" value="Small_GTPase_Ras-type"/>
</dbReference>
<dbReference type="GO" id="GO:2000114">
    <property type="term" value="P:regulation of establishment of cell polarity"/>
    <property type="evidence" value="ECO:0007669"/>
    <property type="project" value="UniProtKB-ARBA"/>
</dbReference>
<dbReference type="PRINTS" id="PR00449">
    <property type="entry name" value="RASTRNSFRMNG"/>
</dbReference>
<keyword evidence="6" id="KW-0547">Nucleotide-binding</keyword>
<dbReference type="SMART" id="SM00176">
    <property type="entry name" value="RAN"/>
    <property type="match status" value="1"/>
</dbReference>
<keyword evidence="9" id="KW-0472">Membrane</keyword>
<dbReference type="CDD" id="cd04177">
    <property type="entry name" value="RSR1"/>
    <property type="match status" value="1"/>
</dbReference>
<evidence type="ECO:0000256" key="2">
    <source>
        <dbReference type="ARBA" id="ARBA00008344"/>
    </source>
</evidence>
<dbReference type="EMBL" id="HG937694">
    <property type="protein sequence ID" value="CDP38585.1"/>
    <property type="molecule type" value="Genomic_DNA"/>
</dbReference>
<gene>
    <name evidence="15" type="ORF">GNLVRS02_ARAD1D37928g</name>
</gene>
<sequence length="264" mass="29654">MRDYKLVMLGAGGVGKSCLTVQYVQGVYIDTYDPTIEDSYRRNTTIDGRHCSLEILDTAGIEQFTAMRELYIKNGEGFVLVYSVTDPSSLKELIALRDQIVRIKDNANVPIVLVANKVDLADQRQVPTHQGIDVANSWGKVPFYETSAKLRTNVDEIFIDLVRQIMRRDSAFGPLDDDTSRMLTNMSSDSFHRYSQSQSSAVSSRSGHSNGLSPVAEHPTLQPKKSARRLRARASHIRLRPSSQAIRDGHKELHKDKDKDCIIM</sequence>